<evidence type="ECO:0000313" key="1">
    <source>
        <dbReference type="EMBL" id="VFS70857.1"/>
    </source>
</evidence>
<organism evidence="1 2">
    <name type="scientific">Kluyvera cryocrescens</name>
    <name type="common">Kluyvera citrophila</name>
    <dbReference type="NCBI Taxonomy" id="580"/>
    <lineage>
        <taxon>Bacteria</taxon>
        <taxon>Pseudomonadati</taxon>
        <taxon>Pseudomonadota</taxon>
        <taxon>Gammaproteobacteria</taxon>
        <taxon>Enterobacterales</taxon>
        <taxon>Enterobacteriaceae</taxon>
        <taxon>Kluyvera</taxon>
    </lineage>
</organism>
<reference evidence="1 2" key="1">
    <citation type="submission" date="2019-03" db="EMBL/GenBank/DDBJ databases">
        <authorList>
            <consortium name="Pathogen Informatics"/>
        </authorList>
    </citation>
    <scope>NUCLEOTIDE SEQUENCE [LARGE SCALE GENOMIC DNA]</scope>
    <source>
        <strain evidence="1 2">NCTC12993</strain>
    </source>
</reference>
<keyword evidence="2" id="KW-1185">Reference proteome</keyword>
<dbReference type="EMBL" id="CAADJD010000021">
    <property type="protein sequence ID" value="VFS70857.1"/>
    <property type="molecule type" value="Genomic_DNA"/>
</dbReference>
<dbReference type="AlphaFoldDB" id="A0A485BAX4"/>
<accession>A0A485BAX4</accession>
<gene>
    <name evidence="1" type="ORF">NCTC12993_04494</name>
</gene>
<evidence type="ECO:0000313" key="2">
    <source>
        <dbReference type="Proteomes" id="UP000401081"/>
    </source>
</evidence>
<dbReference type="Proteomes" id="UP000401081">
    <property type="component" value="Unassembled WGS sequence"/>
</dbReference>
<protein>
    <submittedName>
        <fullName evidence="1">Uncharacterized protein</fullName>
    </submittedName>
</protein>
<proteinExistence type="predicted"/>
<sequence length="78" mass="8421">MVLELSDWLPPLSRLVKDESEEPPLCVLLPPLSCVAALLRSCNDTAPAAVETNALAMITRQSIDFTDFMDGLVCASKS</sequence>
<name>A0A485BAX4_KLUCR</name>